<dbReference type="AlphaFoldDB" id="A0A2U9BB41"/>
<reference evidence="1 2" key="1">
    <citation type="submission" date="2017-12" db="EMBL/GenBank/DDBJ databases">
        <title>Integrating genomic resources of turbot (Scophthalmus maximus) in depth evaluation of genetic and physical mapping variation across individuals.</title>
        <authorList>
            <person name="Martinez P."/>
        </authorList>
    </citation>
    <scope>NUCLEOTIDE SEQUENCE [LARGE SCALE GENOMIC DNA]</scope>
</reference>
<proteinExistence type="predicted"/>
<name>A0A2U9BB41_SCOMX</name>
<organism evidence="1 2">
    <name type="scientific">Scophthalmus maximus</name>
    <name type="common">Turbot</name>
    <name type="synonym">Psetta maxima</name>
    <dbReference type="NCBI Taxonomy" id="52904"/>
    <lineage>
        <taxon>Eukaryota</taxon>
        <taxon>Metazoa</taxon>
        <taxon>Chordata</taxon>
        <taxon>Craniata</taxon>
        <taxon>Vertebrata</taxon>
        <taxon>Euteleostomi</taxon>
        <taxon>Actinopterygii</taxon>
        <taxon>Neopterygii</taxon>
        <taxon>Teleostei</taxon>
        <taxon>Neoteleostei</taxon>
        <taxon>Acanthomorphata</taxon>
        <taxon>Carangaria</taxon>
        <taxon>Pleuronectiformes</taxon>
        <taxon>Pleuronectoidei</taxon>
        <taxon>Scophthalmidae</taxon>
        <taxon>Scophthalmus</taxon>
    </lineage>
</organism>
<evidence type="ECO:0000313" key="1">
    <source>
        <dbReference type="EMBL" id="AWP01165.1"/>
    </source>
</evidence>
<gene>
    <name evidence="1" type="ORF">SMAX5B_016124</name>
</gene>
<accession>A0A2U9BB41</accession>
<protein>
    <submittedName>
        <fullName evidence="1">Uncharacterized protein</fullName>
    </submittedName>
</protein>
<dbReference type="Proteomes" id="UP000246464">
    <property type="component" value="Chromosome 5"/>
</dbReference>
<dbReference type="EMBL" id="CP026247">
    <property type="protein sequence ID" value="AWP01165.1"/>
    <property type="molecule type" value="Genomic_DNA"/>
</dbReference>
<keyword evidence="2" id="KW-1185">Reference proteome</keyword>
<sequence length="90" mass="10256">MFGSAASTHARRTQREIVRVKRRSRHSGNIYGTFRDTRVEHSQINTRTQTKMPPDAIVDDRAVRATSRVTSVERMSAMTMSAMTTMPRCL</sequence>
<evidence type="ECO:0000313" key="2">
    <source>
        <dbReference type="Proteomes" id="UP000246464"/>
    </source>
</evidence>